<keyword evidence="2" id="KW-1185">Reference proteome</keyword>
<dbReference type="EMBL" id="CAJVPU010030381">
    <property type="protein sequence ID" value="CAG8713739.1"/>
    <property type="molecule type" value="Genomic_DNA"/>
</dbReference>
<protein>
    <submittedName>
        <fullName evidence="1">13396_t:CDS:1</fullName>
    </submittedName>
</protein>
<gene>
    <name evidence="1" type="ORF">DHETER_LOCUS12411</name>
</gene>
<reference evidence="1" key="1">
    <citation type="submission" date="2021-06" db="EMBL/GenBank/DDBJ databases">
        <authorList>
            <person name="Kallberg Y."/>
            <person name="Tangrot J."/>
            <person name="Rosling A."/>
        </authorList>
    </citation>
    <scope>NUCLEOTIDE SEQUENCE</scope>
    <source>
        <strain evidence="1">IL203A</strain>
    </source>
</reference>
<dbReference type="Proteomes" id="UP000789702">
    <property type="component" value="Unassembled WGS sequence"/>
</dbReference>
<sequence length="108" mass="12280">MTLSERKCGEIISVRKLGKSYRQIAKLVGCDPKTVGNVLNRLENPSQVLPDRRGRPPILDESAQDRLTQLVLSNRLHSNPYQHVWRRPGEEFNDDCLVPAIKSKGIMM</sequence>
<proteinExistence type="predicted"/>
<organism evidence="1 2">
    <name type="scientific">Dentiscutata heterogama</name>
    <dbReference type="NCBI Taxonomy" id="1316150"/>
    <lineage>
        <taxon>Eukaryota</taxon>
        <taxon>Fungi</taxon>
        <taxon>Fungi incertae sedis</taxon>
        <taxon>Mucoromycota</taxon>
        <taxon>Glomeromycotina</taxon>
        <taxon>Glomeromycetes</taxon>
        <taxon>Diversisporales</taxon>
        <taxon>Gigasporaceae</taxon>
        <taxon>Dentiscutata</taxon>
    </lineage>
</organism>
<accession>A0ACA9PKY7</accession>
<evidence type="ECO:0000313" key="2">
    <source>
        <dbReference type="Proteomes" id="UP000789702"/>
    </source>
</evidence>
<comment type="caution">
    <text evidence="1">The sequence shown here is derived from an EMBL/GenBank/DDBJ whole genome shotgun (WGS) entry which is preliminary data.</text>
</comment>
<name>A0ACA9PKY7_9GLOM</name>
<evidence type="ECO:0000313" key="1">
    <source>
        <dbReference type="EMBL" id="CAG8713739.1"/>
    </source>
</evidence>